<dbReference type="AlphaFoldDB" id="A0A9P1KLL1"/>
<evidence type="ECO:0000256" key="1">
    <source>
        <dbReference type="SAM" id="SignalP"/>
    </source>
</evidence>
<accession>A0A9P1KLL1</accession>
<evidence type="ECO:0008006" key="4">
    <source>
        <dbReference type="Google" id="ProtNLM"/>
    </source>
</evidence>
<keyword evidence="1" id="KW-0732">Signal</keyword>
<name>A0A9P1KLL1_9CYAN</name>
<proteinExistence type="predicted"/>
<reference evidence="2 3" key="1">
    <citation type="submission" date="2014-02" db="EMBL/GenBank/DDBJ databases">
        <authorList>
            <person name="Genoscope - CEA"/>
        </authorList>
    </citation>
    <scope>NUCLEOTIDE SEQUENCE [LARGE SCALE GENOMIC DNA]</scope>
    <source>
        <strain evidence="2 3">PCC 8005</strain>
    </source>
</reference>
<evidence type="ECO:0000313" key="2">
    <source>
        <dbReference type="EMBL" id="CDM98007.1"/>
    </source>
</evidence>
<organism evidence="2 3">
    <name type="scientific">Limnospira indica PCC 8005</name>
    <dbReference type="NCBI Taxonomy" id="376219"/>
    <lineage>
        <taxon>Bacteria</taxon>
        <taxon>Bacillati</taxon>
        <taxon>Cyanobacteriota</taxon>
        <taxon>Cyanophyceae</taxon>
        <taxon>Oscillatoriophycideae</taxon>
        <taxon>Oscillatoriales</taxon>
        <taxon>Sirenicapillariaceae</taxon>
        <taxon>Limnospira</taxon>
    </lineage>
</organism>
<keyword evidence="3" id="KW-1185">Reference proteome</keyword>
<feature type="chain" id="PRO_5040338835" description="DsrE family protein" evidence="1">
    <location>
        <begin position="21"/>
        <end position="167"/>
    </location>
</feature>
<sequence length="167" mass="17595">MRKTHLGLAIAALSLLGVLAEPSVNLSRTAAAQHQTQVGQSQTRGDGQNIIMHLTHGTDDLHAAFMALKLGTNLQKRGAQVTLVLTLEGVRIASRNQPLDLRWGSSPMTLAQMYDDFVAAGGKVMVCPACAEAAGITAANLRTGAQLAKENEDIPSLILAADKIIGF</sequence>
<evidence type="ECO:0000313" key="3">
    <source>
        <dbReference type="Proteomes" id="UP000032946"/>
    </source>
</evidence>
<dbReference type="Pfam" id="PF02635">
    <property type="entry name" value="DsrE"/>
    <property type="match status" value="1"/>
</dbReference>
<gene>
    <name evidence="2" type="ORF">ARTHRO_60608</name>
</gene>
<dbReference type="InterPro" id="IPR027396">
    <property type="entry name" value="DsrEFH-like"/>
</dbReference>
<dbReference type="InterPro" id="IPR003787">
    <property type="entry name" value="Sulphur_relay_DsrE/F-like"/>
</dbReference>
<dbReference type="SUPFAM" id="SSF75169">
    <property type="entry name" value="DsrEFH-like"/>
    <property type="match status" value="1"/>
</dbReference>
<dbReference type="Proteomes" id="UP000032946">
    <property type="component" value="Chromosome"/>
</dbReference>
<dbReference type="Gene3D" id="3.40.1260.10">
    <property type="entry name" value="DsrEFH-like"/>
    <property type="match status" value="1"/>
</dbReference>
<protein>
    <recommendedName>
        <fullName evidence="4">DsrE family protein</fullName>
    </recommendedName>
</protein>
<dbReference type="EMBL" id="FO818640">
    <property type="protein sequence ID" value="CDM98007.1"/>
    <property type="molecule type" value="Genomic_DNA"/>
</dbReference>
<dbReference type="RefSeq" id="WP_006623099.1">
    <property type="nucleotide sequence ID" value="NZ_FO818640.1"/>
</dbReference>
<feature type="signal peptide" evidence="1">
    <location>
        <begin position="1"/>
        <end position="20"/>
    </location>
</feature>